<dbReference type="EMBL" id="KZ987970">
    <property type="protein sequence ID" value="RKP13658.1"/>
    <property type="molecule type" value="Genomic_DNA"/>
</dbReference>
<dbReference type="OrthoDB" id="1921953at2759"/>
<keyword evidence="2" id="KW-1185">Reference proteome</keyword>
<reference evidence="2" key="1">
    <citation type="journal article" date="2018" name="Nat. Microbiol.">
        <title>Leveraging single-cell genomics to expand the fungal tree of life.</title>
        <authorList>
            <person name="Ahrendt S.R."/>
            <person name="Quandt C.A."/>
            <person name="Ciobanu D."/>
            <person name="Clum A."/>
            <person name="Salamov A."/>
            <person name="Andreopoulos B."/>
            <person name="Cheng J.F."/>
            <person name="Woyke T."/>
            <person name="Pelin A."/>
            <person name="Henrissat B."/>
            <person name="Reynolds N.K."/>
            <person name="Benny G.L."/>
            <person name="Smith M.E."/>
            <person name="James T.Y."/>
            <person name="Grigoriev I.V."/>
        </authorList>
    </citation>
    <scope>NUCLEOTIDE SEQUENCE [LARGE SCALE GENOMIC DNA]</scope>
</reference>
<accession>A0A4P9Y3W5</accession>
<sequence length="429" mass="47011">MNIELLSSSSLLGLQATPDSLDAEGLTATQAMNEIEPLLRSQHPQVCIGGLTRIPGLLQTYRKDPLAVSLAFHRLSVMFATADNRLRYQIVVVTRRCAEHVVRFQAPRNAIKTLLDALSATADDLAQALALQILAVWAPAVVEDKGIQHALFVPRVQHLLSIQHRDCPAAVRLLALVDVNEEACELAILVLASLLKPENATPRRLGLVMAAAYSLPRLIRVRGNLSEHEAQVILKAANAEIRPQARHALISAYRCLLQNGSHIPVASEEKHLAEMGRERDEASIVSLDILCSTSKAPSVVEFCASRVLERVSARITAKPASATEIIELFRFVQKHASNLPDHRLSLVRACIARSSQITGPNQLKAIDVLFHFGGAGTEVRRMIRGIEGDSSDLNVAWIRYRVGIRSLCRGAPHMAYEQIQKLSALVSIN</sequence>
<proteinExistence type="predicted"/>
<gene>
    <name evidence="1" type="ORF">BJ684DRAFT_19874</name>
</gene>
<name>A0A4P9Y3W5_9FUNG</name>
<organism evidence="1 2">
    <name type="scientific">Piptocephalis cylindrospora</name>
    <dbReference type="NCBI Taxonomy" id="1907219"/>
    <lineage>
        <taxon>Eukaryota</taxon>
        <taxon>Fungi</taxon>
        <taxon>Fungi incertae sedis</taxon>
        <taxon>Zoopagomycota</taxon>
        <taxon>Zoopagomycotina</taxon>
        <taxon>Zoopagomycetes</taxon>
        <taxon>Zoopagales</taxon>
        <taxon>Piptocephalidaceae</taxon>
        <taxon>Piptocephalis</taxon>
    </lineage>
</organism>
<protein>
    <submittedName>
        <fullName evidence="1">Uncharacterized protein</fullName>
    </submittedName>
</protein>
<evidence type="ECO:0000313" key="2">
    <source>
        <dbReference type="Proteomes" id="UP000267251"/>
    </source>
</evidence>
<dbReference type="Proteomes" id="UP000267251">
    <property type="component" value="Unassembled WGS sequence"/>
</dbReference>
<dbReference type="AlphaFoldDB" id="A0A4P9Y3W5"/>
<evidence type="ECO:0000313" key="1">
    <source>
        <dbReference type="EMBL" id="RKP13658.1"/>
    </source>
</evidence>